<dbReference type="PROSITE" id="PS50850">
    <property type="entry name" value="MFS"/>
    <property type="match status" value="1"/>
</dbReference>
<dbReference type="GO" id="GO:0140115">
    <property type="term" value="P:export across plasma membrane"/>
    <property type="evidence" value="ECO:0007669"/>
    <property type="project" value="UniProtKB-ARBA"/>
</dbReference>
<feature type="transmembrane region" description="Helical" evidence="9">
    <location>
        <begin position="316"/>
        <end position="336"/>
    </location>
</feature>
<feature type="transmembrane region" description="Helical" evidence="9">
    <location>
        <begin position="450"/>
        <end position="470"/>
    </location>
</feature>
<dbReference type="PANTHER" id="PTHR23502:SF33">
    <property type="entry name" value="MAJOR FACILITATOR SUPERFAMILY (MFS) PROFILE DOMAIN-CONTAINING PROTEIN-RELATED"/>
    <property type="match status" value="1"/>
</dbReference>
<keyword evidence="12" id="KW-1185">Reference proteome</keyword>
<feature type="transmembrane region" description="Helical" evidence="9">
    <location>
        <begin position="382"/>
        <end position="403"/>
    </location>
</feature>
<dbReference type="InterPro" id="IPR005829">
    <property type="entry name" value="Sugar_transporter_CS"/>
</dbReference>
<proteinExistence type="inferred from homology"/>
<evidence type="ECO:0000256" key="2">
    <source>
        <dbReference type="ARBA" id="ARBA00022692"/>
    </source>
</evidence>
<name>A0A6A6D2S4_ZASCE</name>
<dbReference type="PANTHER" id="PTHR23502">
    <property type="entry name" value="MAJOR FACILITATOR SUPERFAMILY"/>
    <property type="match status" value="1"/>
</dbReference>
<dbReference type="InterPro" id="IPR020846">
    <property type="entry name" value="MFS_dom"/>
</dbReference>
<feature type="transmembrane region" description="Helical" evidence="9">
    <location>
        <begin position="176"/>
        <end position="194"/>
    </location>
</feature>
<dbReference type="Gene3D" id="1.20.1250.20">
    <property type="entry name" value="MFS general substrate transporter like domains"/>
    <property type="match status" value="1"/>
</dbReference>
<comment type="subcellular location">
    <subcellularLocation>
        <location evidence="1">Membrane</location>
        <topology evidence="1">Multi-pass membrane protein</topology>
    </subcellularLocation>
</comment>
<dbReference type="InterPro" id="IPR011701">
    <property type="entry name" value="MFS"/>
</dbReference>
<keyword evidence="3 9" id="KW-1133">Transmembrane helix</keyword>
<keyword evidence="2 9" id="KW-0812">Transmembrane</keyword>
<dbReference type="AlphaFoldDB" id="A0A6A6D2S4"/>
<dbReference type="CDD" id="cd17323">
    <property type="entry name" value="MFS_Tpo1_MDR_like"/>
    <property type="match status" value="1"/>
</dbReference>
<feature type="domain" description="Major facilitator superfamily (MFS) profile" evidence="10">
    <location>
        <begin position="51"/>
        <end position="477"/>
    </location>
</feature>
<feature type="transmembrane region" description="Helical" evidence="9">
    <location>
        <begin position="272"/>
        <end position="296"/>
    </location>
</feature>
<dbReference type="GeneID" id="54563625"/>
<evidence type="ECO:0000256" key="5">
    <source>
        <dbReference type="ARBA" id="ARBA00038347"/>
    </source>
</evidence>
<evidence type="ECO:0000256" key="7">
    <source>
        <dbReference type="ARBA" id="ARBA00069139"/>
    </source>
</evidence>
<feature type="transmembrane region" description="Helical" evidence="9">
    <location>
        <begin position="143"/>
        <end position="164"/>
    </location>
</feature>
<feature type="transmembrane region" description="Helical" evidence="9">
    <location>
        <begin position="49"/>
        <end position="70"/>
    </location>
</feature>
<feature type="transmembrane region" description="Helical" evidence="9">
    <location>
        <begin position="206"/>
        <end position="226"/>
    </location>
</feature>
<dbReference type="Pfam" id="PF07690">
    <property type="entry name" value="MFS_1"/>
    <property type="match status" value="1"/>
</dbReference>
<reference evidence="11" key="1">
    <citation type="journal article" date="2020" name="Stud. Mycol.">
        <title>101 Dothideomycetes genomes: a test case for predicting lifestyles and emergence of pathogens.</title>
        <authorList>
            <person name="Haridas S."/>
            <person name="Albert R."/>
            <person name="Binder M."/>
            <person name="Bloem J."/>
            <person name="Labutti K."/>
            <person name="Salamov A."/>
            <person name="Andreopoulos B."/>
            <person name="Baker S."/>
            <person name="Barry K."/>
            <person name="Bills G."/>
            <person name="Bluhm B."/>
            <person name="Cannon C."/>
            <person name="Castanera R."/>
            <person name="Culley D."/>
            <person name="Daum C."/>
            <person name="Ezra D."/>
            <person name="Gonzalez J."/>
            <person name="Henrissat B."/>
            <person name="Kuo A."/>
            <person name="Liang C."/>
            <person name="Lipzen A."/>
            <person name="Lutzoni F."/>
            <person name="Magnuson J."/>
            <person name="Mondo S."/>
            <person name="Nolan M."/>
            <person name="Ohm R."/>
            <person name="Pangilinan J."/>
            <person name="Park H.-J."/>
            <person name="Ramirez L."/>
            <person name="Alfaro M."/>
            <person name="Sun H."/>
            <person name="Tritt A."/>
            <person name="Yoshinaga Y."/>
            <person name="Zwiers L.-H."/>
            <person name="Turgeon B."/>
            <person name="Goodwin S."/>
            <person name="Spatafora J."/>
            <person name="Crous P."/>
            <person name="Grigoriev I."/>
        </authorList>
    </citation>
    <scope>NUCLEOTIDE SEQUENCE</scope>
    <source>
        <strain evidence="11">ATCC 36951</strain>
    </source>
</reference>
<dbReference type="PROSITE" id="PS00216">
    <property type="entry name" value="SUGAR_TRANSPORT_1"/>
    <property type="match status" value="1"/>
</dbReference>
<dbReference type="FunFam" id="1.20.1250.20:FF:000011">
    <property type="entry name" value="MFS multidrug transporter, putative"/>
    <property type="match status" value="1"/>
</dbReference>
<accession>A0A6A6D2S4</accession>
<dbReference type="OrthoDB" id="5296287at2759"/>
<dbReference type="GO" id="GO:0042908">
    <property type="term" value="P:xenobiotic transport"/>
    <property type="evidence" value="ECO:0007669"/>
    <property type="project" value="UniProtKB-ARBA"/>
</dbReference>
<evidence type="ECO:0000256" key="6">
    <source>
        <dbReference type="ARBA" id="ARBA00053977"/>
    </source>
</evidence>
<evidence type="ECO:0000256" key="8">
    <source>
        <dbReference type="ARBA" id="ARBA00077167"/>
    </source>
</evidence>
<keyword evidence="4 9" id="KW-0472">Membrane</keyword>
<dbReference type="Proteomes" id="UP000799537">
    <property type="component" value="Unassembled WGS sequence"/>
</dbReference>
<evidence type="ECO:0000313" key="11">
    <source>
        <dbReference type="EMBL" id="KAF2173413.1"/>
    </source>
</evidence>
<sequence>MTITALPPLFFSPVPNLGLTPIPLPPKEPSIYDDHIDGLARTWAPGKKWTTTLFVAWLAFISPLASSMIAPAVSLIRREFQYEGQDYDTFLVSVFIFGYVFGSLIAAPLSDMFGRKVVLDISTTLFWLWELACALAPNVTSLLIFRLFAGLGASASLSVGGGVISDLFDDNTRGGATALFAIGPVIGPVIGPIAGGFLAENRGWRWIFWLLFILSGLTLIGLISLNRETNPEILSRRRDVDVRQLTLKQREDDRSVTKKELLRAMVLPWKMLFTAPIVALLCIYAAFVYGLLYLLLTTITPTFVSVYGFTLGSAGLAYIGLGIGFLIAVAIIGGTTDRHIAKHKARNNGVLVPERRLQLCIYFSFLIPVSFFWYGFTANYDTHWAAPIIGLAPFAIGMIGVFLPIQTYLIDAAPVYAACSTAALASSRNVVGTFLPLAGPRLYDALGLDWGNATLGFIAIVLIPVPALVYRYGAKLRSMSAWMRNGDEEAMIHQPRGEAVGVDFGNVAKETQE</sequence>
<evidence type="ECO:0000259" key="10">
    <source>
        <dbReference type="PROSITE" id="PS50850"/>
    </source>
</evidence>
<evidence type="ECO:0000313" key="12">
    <source>
        <dbReference type="Proteomes" id="UP000799537"/>
    </source>
</evidence>
<dbReference type="SUPFAM" id="SSF103473">
    <property type="entry name" value="MFS general substrate transporter"/>
    <property type="match status" value="1"/>
</dbReference>
<dbReference type="RefSeq" id="XP_033674302.1">
    <property type="nucleotide sequence ID" value="XM_033810353.1"/>
</dbReference>
<feature type="transmembrane region" description="Helical" evidence="9">
    <location>
        <begin position="415"/>
        <end position="438"/>
    </location>
</feature>
<protein>
    <recommendedName>
        <fullName evidence="7">Cercosporin MFS transporter CTB4</fullName>
    </recommendedName>
    <alternativeName>
        <fullName evidence="8">Cercosporin toxin biosynthesis cluster protein 4</fullName>
    </alternativeName>
</protein>
<comment type="function">
    <text evidence="6">MFS transporter; part of the gene cluster that mediates the biosynthesis of cercosporin, a light-activated, non-host-selective toxin. The perylenequinone chromophore of cercosporin absorbs light energy to attain an electronically-activated triplet state and produces active oxygen species such as the hydroxyl radical, superoxide, hydrogen peroxide or singlet oxygen upon reaction with oxygen molecules. These reactive oxygen species cause damage to various cellular components including lipids, proteins and nucleic acids. Responsible for secretion and accumulation of cercosporin, but does not play any roles in self-protection against the toxicity of cercosporin.</text>
</comment>
<gene>
    <name evidence="11" type="ORF">M409DRAFT_35170</name>
</gene>
<evidence type="ECO:0000256" key="4">
    <source>
        <dbReference type="ARBA" id="ARBA00023136"/>
    </source>
</evidence>
<evidence type="ECO:0000256" key="3">
    <source>
        <dbReference type="ARBA" id="ARBA00022989"/>
    </source>
</evidence>
<dbReference type="EMBL" id="ML993579">
    <property type="protein sequence ID" value="KAF2173413.1"/>
    <property type="molecule type" value="Genomic_DNA"/>
</dbReference>
<organism evidence="11 12">
    <name type="scientific">Zasmidium cellare ATCC 36951</name>
    <dbReference type="NCBI Taxonomy" id="1080233"/>
    <lineage>
        <taxon>Eukaryota</taxon>
        <taxon>Fungi</taxon>
        <taxon>Dikarya</taxon>
        <taxon>Ascomycota</taxon>
        <taxon>Pezizomycotina</taxon>
        <taxon>Dothideomycetes</taxon>
        <taxon>Dothideomycetidae</taxon>
        <taxon>Mycosphaerellales</taxon>
        <taxon>Mycosphaerellaceae</taxon>
        <taxon>Zasmidium</taxon>
    </lineage>
</organism>
<feature type="transmembrane region" description="Helical" evidence="9">
    <location>
        <begin position="90"/>
        <end position="110"/>
    </location>
</feature>
<dbReference type="GO" id="GO:0022857">
    <property type="term" value="F:transmembrane transporter activity"/>
    <property type="evidence" value="ECO:0007669"/>
    <property type="project" value="InterPro"/>
</dbReference>
<evidence type="ECO:0000256" key="9">
    <source>
        <dbReference type="SAM" id="Phobius"/>
    </source>
</evidence>
<comment type="similarity">
    <text evidence="5">Belongs to the major facilitator superfamily. CAR1 family.</text>
</comment>
<evidence type="ECO:0000256" key="1">
    <source>
        <dbReference type="ARBA" id="ARBA00004141"/>
    </source>
</evidence>
<feature type="transmembrane region" description="Helical" evidence="9">
    <location>
        <begin position="357"/>
        <end position="376"/>
    </location>
</feature>
<dbReference type="InterPro" id="IPR036259">
    <property type="entry name" value="MFS_trans_sf"/>
</dbReference>
<dbReference type="GO" id="GO:0016020">
    <property type="term" value="C:membrane"/>
    <property type="evidence" value="ECO:0007669"/>
    <property type="project" value="UniProtKB-SubCell"/>
</dbReference>